<proteinExistence type="predicted"/>
<sequence>MNTRELDRAVRRLTPVELLKLSLLSATVFMSRLLRTWFRRIDRKLSRRLGRQLRGSGEIGERRDGEGFQRTRVAAAVATRKIRPEVDHMRKEEFSGVPDSRRLWHSSSSFSLSGKSLVPRTCCESCEGMAHCVSREAFREDRSCTLCPKICECPPHYAVLAASLR</sequence>
<evidence type="ECO:0000313" key="2">
    <source>
        <dbReference type="Proteomes" id="UP000822688"/>
    </source>
</evidence>
<name>A0A8T0HM82_CERPU</name>
<accession>A0A8T0HM82</accession>
<organism evidence="1 2">
    <name type="scientific">Ceratodon purpureus</name>
    <name type="common">Fire moss</name>
    <name type="synonym">Dicranum purpureum</name>
    <dbReference type="NCBI Taxonomy" id="3225"/>
    <lineage>
        <taxon>Eukaryota</taxon>
        <taxon>Viridiplantae</taxon>
        <taxon>Streptophyta</taxon>
        <taxon>Embryophyta</taxon>
        <taxon>Bryophyta</taxon>
        <taxon>Bryophytina</taxon>
        <taxon>Bryopsida</taxon>
        <taxon>Dicranidae</taxon>
        <taxon>Pseudoditrichales</taxon>
        <taxon>Ditrichaceae</taxon>
        <taxon>Ceratodon</taxon>
    </lineage>
</organism>
<dbReference type="EMBL" id="CM026426">
    <property type="protein sequence ID" value="KAG0571813.1"/>
    <property type="molecule type" value="Genomic_DNA"/>
</dbReference>
<keyword evidence="2" id="KW-1185">Reference proteome</keyword>
<evidence type="ECO:0000313" key="1">
    <source>
        <dbReference type="EMBL" id="KAG0571813.1"/>
    </source>
</evidence>
<protein>
    <submittedName>
        <fullName evidence="1">Uncharacterized protein</fullName>
    </submittedName>
</protein>
<dbReference type="AlphaFoldDB" id="A0A8T0HM82"/>
<dbReference type="Proteomes" id="UP000822688">
    <property type="component" value="Chromosome V"/>
</dbReference>
<comment type="caution">
    <text evidence="1">The sequence shown here is derived from an EMBL/GenBank/DDBJ whole genome shotgun (WGS) entry which is preliminary data.</text>
</comment>
<gene>
    <name evidence="1" type="ORF">KC19_VG044900</name>
</gene>
<reference evidence="1" key="1">
    <citation type="submission" date="2020-06" db="EMBL/GenBank/DDBJ databases">
        <title>WGS assembly of Ceratodon purpureus strain R40.</title>
        <authorList>
            <person name="Carey S.B."/>
            <person name="Jenkins J."/>
            <person name="Shu S."/>
            <person name="Lovell J.T."/>
            <person name="Sreedasyam A."/>
            <person name="Maumus F."/>
            <person name="Tiley G.P."/>
            <person name="Fernandez-Pozo N."/>
            <person name="Barry K."/>
            <person name="Chen C."/>
            <person name="Wang M."/>
            <person name="Lipzen A."/>
            <person name="Daum C."/>
            <person name="Saski C.A."/>
            <person name="Payton A.C."/>
            <person name="Mcbreen J.C."/>
            <person name="Conrad R.E."/>
            <person name="Kollar L.M."/>
            <person name="Olsson S."/>
            <person name="Huttunen S."/>
            <person name="Landis J.B."/>
            <person name="Wickett N.J."/>
            <person name="Johnson M.G."/>
            <person name="Rensing S.A."/>
            <person name="Grimwood J."/>
            <person name="Schmutz J."/>
            <person name="Mcdaniel S.F."/>
        </authorList>
    </citation>
    <scope>NUCLEOTIDE SEQUENCE</scope>
    <source>
        <strain evidence="1">R40</strain>
    </source>
</reference>